<dbReference type="PROSITE" id="PS50110">
    <property type="entry name" value="RESPONSE_REGULATORY"/>
    <property type="match status" value="1"/>
</dbReference>
<dbReference type="Gene3D" id="3.40.50.2300">
    <property type="match status" value="1"/>
</dbReference>
<comment type="function">
    <text evidence="3">May play the central regulatory role in sporulation. It may be an element of the effector pathway responsible for the activation of sporulation genes in response to nutritional stress. Spo0A may act in concert with spo0H (a sigma factor) to control the expression of some genes that are critical to the sporulation process.</text>
</comment>
<protein>
    <recommendedName>
        <fullName evidence="1">Stage 0 sporulation protein A homolog</fullName>
    </recommendedName>
</protein>
<dbReference type="Proteomes" id="UP000238916">
    <property type="component" value="Unassembled WGS sequence"/>
</dbReference>
<organism evidence="6 7">
    <name type="scientific">Candidatus Desulfosporosinus infrequens</name>
    <dbReference type="NCBI Taxonomy" id="2043169"/>
    <lineage>
        <taxon>Bacteria</taxon>
        <taxon>Bacillati</taxon>
        <taxon>Bacillota</taxon>
        <taxon>Clostridia</taxon>
        <taxon>Eubacteriales</taxon>
        <taxon>Desulfitobacteriaceae</taxon>
        <taxon>Desulfosporosinus</taxon>
    </lineage>
</organism>
<keyword evidence="2 4" id="KW-0597">Phosphoprotein</keyword>
<evidence type="ECO:0000256" key="4">
    <source>
        <dbReference type="PROSITE-ProRule" id="PRU00169"/>
    </source>
</evidence>
<evidence type="ECO:0000313" key="7">
    <source>
        <dbReference type="Proteomes" id="UP000238916"/>
    </source>
</evidence>
<feature type="modified residue" description="4-aspartylphosphate" evidence="4">
    <location>
        <position position="57"/>
    </location>
</feature>
<evidence type="ECO:0000313" key="6">
    <source>
        <dbReference type="EMBL" id="SPF48779.1"/>
    </source>
</evidence>
<accession>A0A2U3LAN1</accession>
<dbReference type="EMBL" id="OMOF01000360">
    <property type="protein sequence ID" value="SPF48779.1"/>
    <property type="molecule type" value="Genomic_DNA"/>
</dbReference>
<evidence type="ECO:0000256" key="2">
    <source>
        <dbReference type="ARBA" id="ARBA00022553"/>
    </source>
</evidence>
<proteinExistence type="predicted"/>
<dbReference type="SMART" id="SM00448">
    <property type="entry name" value="REC"/>
    <property type="match status" value="1"/>
</dbReference>
<evidence type="ECO:0000256" key="1">
    <source>
        <dbReference type="ARBA" id="ARBA00018672"/>
    </source>
</evidence>
<dbReference type="InterPro" id="IPR050595">
    <property type="entry name" value="Bact_response_regulator"/>
</dbReference>
<sequence length="138" mass="15987">MSLYPELQILIIDDEEEILIALAQLLRLDGYKVQTANSPIVALEMIKGSKYHIILSDIVMPEMNGLELLTRIKEFDPLAQVIMMTGYSTMEITMRSLEKGASDYILKPFKDFKDVSKIVKINEEKLNRWWESMRGNFK</sequence>
<dbReference type="GO" id="GO:0000160">
    <property type="term" value="P:phosphorelay signal transduction system"/>
    <property type="evidence" value="ECO:0007669"/>
    <property type="project" value="InterPro"/>
</dbReference>
<dbReference type="InterPro" id="IPR011006">
    <property type="entry name" value="CheY-like_superfamily"/>
</dbReference>
<dbReference type="PANTHER" id="PTHR44591">
    <property type="entry name" value="STRESS RESPONSE REGULATOR PROTEIN 1"/>
    <property type="match status" value="1"/>
</dbReference>
<feature type="domain" description="Response regulatory" evidence="5">
    <location>
        <begin position="8"/>
        <end position="122"/>
    </location>
</feature>
<gene>
    <name evidence="6" type="ORF">SBF1_4220004</name>
</gene>
<reference evidence="7" key="1">
    <citation type="submission" date="2018-02" db="EMBL/GenBank/DDBJ databases">
        <authorList>
            <person name="Hausmann B."/>
        </authorList>
    </citation>
    <scope>NUCLEOTIDE SEQUENCE [LARGE SCALE GENOMIC DNA]</scope>
    <source>
        <strain evidence="7">Peat soil MAG SbF1</strain>
    </source>
</reference>
<dbReference type="PANTHER" id="PTHR44591:SF3">
    <property type="entry name" value="RESPONSE REGULATORY DOMAIN-CONTAINING PROTEIN"/>
    <property type="match status" value="1"/>
</dbReference>
<dbReference type="Pfam" id="PF00072">
    <property type="entry name" value="Response_reg"/>
    <property type="match status" value="1"/>
</dbReference>
<dbReference type="InterPro" id="IPR001789">
    <property type="entry name" value="Sig_transdc_resp-reg_receiver"/>
</dbReference>
<name>A0A2U3LAN1_9FIRM</name>
<evidence type="ECO:0000259" key="5">
    <source>
        <dbReference type="PROSITE" id="PS50110"/>
    </source>
</evidence>
<evidence type="ECO:0000256" key="3">
    <source>
        <dbReference type="ARBA" id="ARBA00024867"/>
    </source>
</evidence>
<dbReference type="SUPFAM" id="SSF52172">
    <property type="entry name" value="CheY-like"/>
    <property type="match status" value="1"/>
</dbReference>
<dbReference type="AlphaFoldDB" id="A0A2U3LAN1"/>